<keyword evidence="6" id="KW-1185">Reference proteome</keyword>
<dbReference type="EMBL" id="JADBGQ010000003">
    <property type="protein sequence ID" value="KAG5403851.1"/>
    <property type="molecule type" value="Genomic_DNA"/>
</dbReference>
<protein>
    <recommendedName>
        <fullName evidence="4">Protein kinase domain-containing protein</fullName>
    </recommendedName>
</protein>
<dbReference type="InterPro" id="IPR011009">
    <property type="entry name" value="Kinase-like_dom_sf"/>
</dbReference>
<dbReference type="Gene3D" id="1.10.510.10">
    <property type="entry name" value="Transferase(Phosphotransferase) domain 1"/>
    <property type="match status" value="1"/>
</dbReference>
<dbReference type="SMART" id="SM00220">
    <property type="entry name" value="S_TKc"/>
    <property type="match status" value="1"/>
</dbReference>
<evidence type="ECO:0000256" key="3">
    <source>
        <dbReference type="SAM" id="Phobius"/>
    </source>
</evidence>
<name>A0ABQ7N156_BRACM</name>
<evidence type="ECO:0000256" key="2">
    <source>
        <dbReference type="ARBA" id="ARBA00022840"/>
    </source>
</evidence>
<keyword evidence="2" id="KW-0067">ATP-binding</keyword>
<evidence type="ECO:0000259" key="4">
    <source>
        <dbReference type="SMART" id="SM00220"/>
    </source>
</evidence>
<feature type="domain" description="Protein kinase" evidence="4">
    <location>
        <begin position="111"/>
        <end position="352"/>
    </location>
</feature>
<keyword evidence="3" id="KW-0812">Transmembrane</keyword>
<dbReference type="InterPro" id="IPR045274">
    <property type="entry name" value="WAK-like"/>
</dbReference>
<dbReference type="InterPro" id="IPR000719">
    <property type="entry name" value="Prot_kinase_dom"/>
</dbReference>
<dbReference type="PANTHER" id="PTHR27005:SF355">
    <property type="entry name" value="PROTEIN KINASE DOMAIN-CONTAINING PROTEIN"/>
    <property type="match status" value="1"/>
</dbReference>
<gene>
    <name evidence="5" type="primary">A03p015160.1_BraROA</name>
    <name evidence="5" type="ORF">IGI04_009970</name>
</gene>
<dbReference type="SUPFAM" id="SSF56112">
    <property type="entry name" value="Protein kinase-like (PK-like)"/>
    <property type="match status" value="1"/>
</dbReference>
<organism evidence="5 6">
    <name type="scientific">Brassica rapa subsp. trilocularis</name>
    <dbReference type="NCBI Taxonomy" id="1813537"/>
    <lineage>
        <taxon>Eukaryota</taxon>
        <taxon>Viridiplantae</taxon>
        <taxon>Streptophyta</taxon>
        <taxon>Embryophyta</taxon>
        <taxon>Tracheophyta</taxon>
        <taxon>Spermatophyta</taxon>
        <taxon>Magnoliopsida</taxon>
        <taxon>eudicotyledons</taxon>
        <taxon>Gunneridae</taxon>
        <taxon>Pentapetalae</taxon>
        <taxon>rosids</taxon>
        <taxon>malvids</taxon>
        <taxon>Brassicales</taxon>
        <taxon>Brassicaceae</taxon>
        <taxon>Brassiceae</taxon>
        <taxon>Brassica</taxon>
    </lineage>
</organism>
<keyword evidence="3" id="KW-1133">Transmembrane helix</keyword>
<evidence type="ECO:0000256" key="1">
    <source>
        <dbReference type="ARBA" id="ARBA00022741"/>
    </source>
</evidence>
<dbReference type="Proteomes" id="UP000823674">
    <property type="component" value="Chromosome A03"/>
</dbReference>
<reference evidence="5 6" key="1">
    <citation type="submission" date="2021-03" db="EMBL/GenBank/DDBJ databases">
        <authorList>
            <person name="King G.J."/>
            <person name="Bancroft I."/>
            <person name="Baten A."/>
            <person name="Bloomfield J."/>
            <person name="Borpatragohain P."/>
            <person name="He Z."/>
            <person name="Irish N."/>
            <person name="Irwin J."/>
            <person name="Liu K."/>
            <person name="Mauleon R.P."/>
            <person name="Moore J."/>
            <person name="Morris R."/>
            <person name="Ostergaard L."/>
            <person name="Wang B."/>
            <person name="Wells R."/>
        </authorList>
    </citation>
    <scope>NUCLEOTIDE SEQUENCE [LARGE SCALE GENOMIC DNA]</scope>
    <source>
        <strain evidence="5">R-o-18</strain>
        <tissue evidence="5">Leaf</tissue>
    </source>
</reference>
<sequence length="364" mass="41829">MSVYYIQKFNNFFNYSWSIFSTTPTCRSSFIVSFGLKEASICLLILYSLIFSFLHYWRMRPWRRKKVSEQREWFLKNGSTFLQELIADSNGISNPIRFFSSDQILKATDRFHPNCFISRHRFFTWYKGVIEDRPYAIKKFTDSWFSEESEREVYNDIVLSARVSNHSSFLKLLGCSLEFPLPVIVVEYPENGVLNEQGACEDGTLLPWNVRLKIAKVVAVALTDFTFSVSLPVGKSWIKDKVVGTFGYIDPVYFSRGLVTEYTDVFSFGILMLVLLLGKPADFPGSDGYHCNILDYVKGLQERGEPVEFVGGVNDMMPGQMNMFLDLALRCCQGRSEDRPKMILVAKEIKLLEKGSHDCSEDVI</sequence>
<proteinExistence type="predicted"/>
<keyword evidence="3" id="KW-0472">Membrane</keyword>
<evidence type="ECO:0000313" key="5">
    <source>
        <dbReference type="EMBL" id="KAG5403851.1"/>
    </source>
</evidence>
<dbReference type="PANTHER" id="PTHR27005">
    <property type="entry name" value="WALL-ASSOCIATED RECEPTOR KINASE-LIKE 21"/>
    <property type="match status" value="1"/>
</dbReference>
<evidence type="ECO:0000313" key="6">
    <source>
        <dbReference type="Proteomes" id="UP000823674"/>
    </source>
</evidence>
<dbReference type="Gene3D" id="3.30.200.20">
    <property type="entry name" value="Phosphorylase Kinase, domain 1"/>
    <property type="match status" value="1"/>
</dbReference>
<comment type="caution">
    <text evidence="5">The sequence shown here is derived from an EMBL/GenBank/DDBJ whole genome shotgun (WGS) entry which is preliminary data.</text>
</comment>
<feature type="transmembrane region" description="Helical" evidence="3">
    <location>
        <begin position="38"/>
        <end position="57"/>
    </location>
</feature>
<accession>A0ABQ7N156</accession>
<keyword evidence="1" id="KW-0547">Nucleotide-binding</keyword>